<protein>
    <submittedName>
        <fullName evidence="1">Uncharacterized protein</fullName>
    </submittedName>
</protein>
<proteinExistence type="predicted"/>
<gene>
    <name evidence="1" type="ORF">NE857_17115</name>
</gene>
<organism evidence="1 2">
    <name type="scientific">Nocardiopsis exhalans</name>
    <dbReference type="NCBI Taxonomy" id="163604"/>
    <lineage>
        <taxon>Bacteria</taxon>
        <taxon>Bacillati</taxon>
        <taxon>Actinomycetota</taxon>
        <taxon>Actinomycetes</taxon>
        <taxon>Streptosporangiales</taxon>
        <taxon>Nocardiopsidaceae</taxon>
        <taxon>Nocardiopsis</taxon>
    </lineage>
</organism>
<dbReference type="Proteomes" id="UP001055940">
    <property type="component" value="Chromosome"/>
</dbReference>
<dbReference type="EMBL" id="CP099837">
    <property type="protein sequence ID" value="USY17089.1"/>
    <property type="molecule type" value="Genomic_DNA"/>
</dbReference>
<evidence type="ECO:0000313" key="1">
    <source>
        <dbReference type="EMBL" id="USY17089.1"/>
    </source>
</evidence>
<accession>A0ABY5CZ80</accession>
<reference evidence="1" key="1">
    <citation type="submission" date="2022-06" db="EMBL/GenBank/DDBJ databases">
        <authorList>
            <person name="Ping M."/>
        </authorList>
    </citation>
    <scope>NUCLEOTIDE SEQUENCE</scope>
    <source>
        <strain evidence="1">JCM11759T</strain>
    </source>
</reference>
<dbReference type="RefSeq" id="WP_254416677.1">
    <property type="nucleotide sequence ID" value="NZ_BAAAJB010000051.1"/>
</dbReference>
<evidence type="ECO:0000313" key="2">
    <source>
        <dbReference type="Proteomes" id="UP001055940"/>
    </source>
</evidence>
<keyword evidence="2" id="KW-1185">Reference proteome</keyword>
<name>A0ABY5CZ80_9ACTN</name>
<sequence>MADALTQNLLPQWRARPKESRGVALTLGFRELGSQLSLHLG</sequence>